<dbReference type="InterPro" id="IPR017853">
    <property type="entry name" value="GH"/>
</dbReference>
<dbReference type="InterPro" id="IPR015020">
    <property type="entry name" value="Rv2525c-like_Glyco_Hydro-like"/>
</dbReference>
<evidence type="ECO:0000259" key="1">
    <source>
        <dbReference type="PROSITE" id="PS51781"/>
    </source>
</evidence>
<dbReference type="SUPFAM" id="SSF51445">
    <property type="entry name" value="(Trans)glycosidases"/>
    <property type="match status" value="1"/>
</dbReference>
<evidence type="ECO:0000313" key="3">
    <source>
        <dbReference type="Proteomes" id="UP000256873"/>
    </source>
</evidence>
<dbReference type="Gene3D" id="2.30.30.40">
    <property type="entry name" value="SH3 Domains"/>
    <property type="match status" value="1"/>
</dbReference>
<reference evidence="2 3" key="1">
    <citation type="submission" date="2017-10" db="EMBL/GenBank/DDBJ databases">
        <title>A large-scale comparative metagenomic study reveals the eutrophication-driven functional interactions in six Microcystis-epibionts communities.</title>
        <authorList>
            <person name="Li Q."/>
            <person name="Lin F."/>
        </authorList>
    </citation>
    <scope>NUCLEOTIDE SEQUENCE [LARGE SCALE GENOMIC DNA]</scope>
    <source>
        <strain evidence="2">TF09</strain>
    </source>
</reference>
<sequence length="299" mass="31682">MAQGKVTASTLNLRTAPNTGSGVLTSLPTGEIIDILSTITGGTYPVGSGTSNQWHNVRVDDKTGFVAAAFVQLLAPPGTLQGNIESAPPGLIGFDCASKLNPTLINKFANDPKGFRYCLRYLSLGVQQTNVDLSRQEAEDILASGLALSPVQRVRRAGWSPTGSLGTNTGQNASNNAVSVGFPPGINIWLDLEGVKAGTSASNVIAYCNNWFDEVAAKNYVPGIYVGADAILTGTQLANLKFQHYWKSGSTVPSIPGRGYQLIQTIPNPPLGLLRHGIHIDLNVTQTDSLGGQVIWLRR</sequence>
<proteinExistence type="predicted"/>
<dbReference type="Pfam" id="PF08239">
    <property type="entry name" value="SH3_3"/>
    <property type="match status" value="1"/>
</dbReference>
<name>A0A3E0LC13_9CHRO</name>
<feature type="domain" description="SH3b" evidence="1">
    <location>
        <begin position="1"/>
        <end position="75"/>
    </location>
</feature>
<organism evidence="2 3">
    <name type="scientific">Microcystis flos-aquae TF09</name>
    <dbReference type="NCBI Taxonomy" id="2060473"/>
    <lineage>
        <taxon>Bacteria</taxon>
        <taxon>Bacillati</taxon>
        <taxon>Cyanobacteriota</taxon>
        <taxon>Cyanophyceae</taxon>
        <taxon>Oscillatoriophycideae</taxon>
        <taxon>Chroococcales</taxon>
        <taxon>Microcystaceae</taxon>
        <taxon>Microcystis</taxon>
    </lineage>
</organism>
<dbReference type="AlphaFoldDB" id="A0A3E0LC13"/>
<gene>
    <name evidence="2" type="ORF">DWQ54_05720</name>
</gene>
<protein>
    <submittedName>
        <fullName evidence="2">DUF1906 domain-containing protein</fullName>
    </submittedName>
</protein>
<dbReference type="Proteomes" id="UP000256873">
    <property type="component" value="Unassembled WGS sequence"/>
</dbReference>
<dbReference type="SMART" id="SM00287">
    <property type="entry name" value="SH3b"/>
    <property type="match status" value="1"/>
</dbReference>
<evidence type="ECO:0000313" key="2">
    <source>
        <dbReference type="EMBL" id="REJ44958.1"/>
    </source>
</evidence>
<accession>A0A3E0LC13</accession>
<comment type="caution">
    <text evidence="2">The sequence shown here is derived from an EMBL/GenBank/DDBJ whole genome shotgun (WGS) entry which is preliminary data.</text>
</comment>
<dbReference type="InterPro" id="IPR003646">
    <property type="entry name" value="SH3-like_bac-type"/>
</dbReference>
<dbReference type="Gene3D" id="3.20.20.80">
    <property type="entry name" value="Glycosidases"/>
    <property type="match status" value="1"/>
</dbReference>
<dbReference type="Pfam" id="PF08924">
    <property type="entry name" value="Rv2525c_GlyHyd-like"/>
    <property type="match status" value="1"/>
</dbReference>
<dbReference type="PROSITE" id="PS51781">
    <property type="entry name" value="SH3B"/>
    <property type="match status" value="1"/>
</dbReference>
<dbReference type="EMBL" id="QQWC01000001">
    <property type="protein sequence ID" value="REJ44958.1"/>
    <property type="molecule type" value="Genomic_DNA"/>
</dbReference>